<evidence type="ECO:0000313" key="3">
    <source>
        <dbReference type="EMBL" id="EGO65044.1"/>
    </source>
</evidence>
<dbReference type="SMART" id="SM00636">
    <property type="entry name" value="Glyco_18"/>
    <property type="match status" value="1"/>
</dbReference>
<protein>
    <submittedName>
        <fullName evidence="3">Glycoside hydrolase family protein</fullName>
    </submittedName>
</protein>
<proteinExistence type="predicted"/>
<feature type="chain" id="PRO_5039024428" evidence="1">
    <location>
        <begin position="22"/>
        <end position="496"/>
    </location>
</feature>
<dbReference type="GO" id="GO:0005975">
    <property type="term" value="P:carbohydrate metabolic process"/>
    <property type="evidence" value="ECO:0007669"/>
    <property type="project" value="InterPro"/>
</dbReference>
<gene>
    <name evidence="3" type="ORF">ALO_04823</name>
</gene>
<feature type="signal peptide" evidence="1">
    <location>
        <begin position="1"/>
        <end position="21"/>
    </location>
</feature>
<evidence type="ECO:0000256" key="1">
    <source>
        <dbReference type="SAM" id="SignalP"/>
    </source>
</evidence>
<keyword evidence="4" id="KW-1185">Reference proteome</keyword>
<sequence length="496" mass="56405">MIPYCLALLLGVILLMASGCAQTDQNRYTILIAKNGTTYPAHAYARLGDETLLVPVNVIKAYLYPDIVLEGQLNRAKIMIRQPQFHMETSGLDQRLRNGVELSFRTEFIDNEYYLDISGLEKILGFTVSRQEDFRQVILANPADYPDRQLNKTRPRWTYNGKINLVWENVPFNKPISPDLAKETKISGLDILSPTWFAIAKDGNVVNNASRKYVLDAHRLGYKVWALVRNGDFDPDVMRSILTNEVVQDKAIDQLLVYAALYDLDGINIDFEDIYEADRDLLTAFVARMTKALHEQNLIVSIDVTVPSETPNWSKCYDRRGLGKVVDYMMLMTYDETWAASPVSGPVASLDWVEKGLKNTLALDVPPHKLLLGLPLYNREWREVANGRGGIKAKSKTFYMQQVQDVIQEKNLQPVFLENKGYRYVEYQHDGALHRFWVEEPESIARKVTLVAKYDLAGAASWRRGFEVPAVWPILEQALKGPGRTDPNEPFSQNAP</sequence>
<dbReference type="InterPro" id="IPR001223">
    <property type="entry name" value="Glyco_hydro18_cat"/>
</dbReference>
<dbReference type="Gene3D" id="3.10.50.10">
    <property type="match status" value="1"/>
</dbReference>
<dbReference type="InterPro" id="IPR011583">
    <property type="entry name" value="Chitinase_II/V-like_cat"/>
</dbReference>
<accession>F7NFY1</accession>
<dbReference type="InterPro" id="IPR017853">
    <property type="entry name" value="GH"/>
</dbReference>
<dbReference type="PANTHER" id="PTHR46066:SF2">
    <property type="entry name" value="CHITINASE DOMAIN-CONTAINING PROTEIN 1"/>
    <property type="match status" value="1"/>
</dbReference>
<evidence type="ECO:0000259" key="2">
    <source>
        <dbReference type="PROSITE" id="PS51910"/>
    </source>
</evidence>
<dbReference type="GO" id="GO:0016787">
    <property type="term" value="F:hydrolase activity"/>
    <property type="evidence" value="ECO:0007669"/>
    <property type="project" value="UniProtKB-KW"/>
</dbReference>
<dbReference type="Proteomes" id="UP000003240">
    <property type="component" value="Unassembled WGS sequence"/>
</dbReference>
<dbReference type="eggNOG" id="COG3858">
    <property type="taxonomic scope" value="Bacteria"/>
</dbReference>
<keyword evidence="1" id="KW-0732">Signal</keyword>
<dbReference type="Pfam" id="PF00704">
    <property type="entry name" value="Glyco_hydro_18"/>
    <property type="match status" value="1"/>
</dbReference>
<comment type="caution">
    <text evidence="3">The sequence shown here is derived from an EMBL/GenBank/DDBJ whole genome shotgun (WGS) entry which is preliminary data.</text>
</comment>
<keyword evidence="3" id="KW-0378">Hydrolase</keyword>
<feature type="domain" description="GH18" evidence="2">
    <location>
        <begin position="161"/>
        <end position="485"/>
    </location>
</feature>
<dbReference type="GO" id="GO:0008061">
    <property type="term" value="F:chitin binding"/>
    <property type="evidence" value="ECO:0007669"/>
    <property type="project" value="InterPro"/>
</dbReference>
<dbReference type="Gene3D" id="3.20.20.80">
    <property type="entry name" value="Glycosidases"/>
    <property type="match status" value="1"/>
</dbReference>
<reference evidence="3 4" key="1">
    <citation type="journal article" date="2011" name="EMBO J.">
        <title>Structural diversity of bacterial flagellar motors.</title>
        <authorList>
            <person name="Chen S."/>
            <person name="Beeby M."/>
            <person name="Murphy G.E."/>
            <person name="Leadbetter J.R."/>
            <person name="Hendrixson D.R."/>
            <person name="Briegel A."/>
            <person name="Li Z."/>
            <person name="Shi J."/>
            <person name="Tocheva E.I."/>
            <person name="Muller A."/>
            <person name="Dobro M.J."/>
            <person name="Jensen G.J."/>
        </authorList>
    </citation>
    <scope>NUCLEOTIDE SEQUENCE [LARGE SCALE GENOMIC DNA]</scope>
    <source>
        <strain evidence="3 4">DSM 6540</strain>
    </source>
</reference>
<organism evidence="3 4">
    <name type="scientific">Acetonema longum DSM 6540</name>
    <dbReference type="NCBI Taxonomy" id="1009370"/>
    <lineage>
        <taxon>Bacteria</taxon>
        <taxon>Bacillati</taxon>
        <taxon>Bacillota</taxon>
        <taxon>Negativicutes</taxon>
        <taxon>Acetonemataceae</taxon>
        <taxon>Acetonema</taxon>
    </lineage>
</organism>
<dbReference type="PROSITE" id="PS51910">
    <property type="entry name" value="GH18_2"/>
    <property type="match status" value="1"/>
</dbReference>
<dbReference type="STRING" id="1009370.ALO_04823"/>
<name>F7NFY1_9FIRM</name>
<dbReference type="InterPro" id="IPR029070">
    <property type="entry name" value="Chitinase_insertion_sf"/>
</dbReference>
<dbReference type="PANTHER" id="PTHR46066">
    <property type="entry name" value="CHITINASE DOMAIN-CONTAINING PROTEIN 1 FAMILY MEMBER"/>
    <property type="match status" value="1"/>
</dbReference>
<evidence type="ECO:0000313" key="4">
    <source>
        <dbReference type="Proteomes" id="UP000003240"/>
    </source>
</evidence>
<dbReference type="EMBL" id="AFGF01000038">
    <property type="protein sequence ID" value="EGO65044.1"/>
    <property type="molecule type" value="Genomic_DNA"/>
</dbReference>
<dbReference type="AlphaFoldDB" id="F7NFY1"/>
<dbReference type="SUPFAM" id="SSF51445">
    <property type="entry name" value="(Trans)glycosidases"/>
    <property type="match status" value="1"/>
</dbReference>